<dbReference type="EMBL" id="LFIV01000063">
    <property type="protein sequence ID" value="KZL72041.1"/>
    <property type="molecule type" value="Genomic_DNA"/>
</dbReference>
<protein>
    <submittedName>
        <fullName evidence="1">Uncharacterized protein</fullName>
    </submittedName>
</protein>
<reference evidence="1 2" key="1">
    <citation type="submission" date="2015-06" db="EMBL/GenBank/DDBJ databases">
        <title>Survival trade-offs in plant roots during colonization by closely related pathogenic and mutualistic fungi.</title>
        <authorList>
            <person name="Hacquard S."/>
            <person name="Kracher B."/>
            <person name="Hiruma K."/>
            <person name="Weinman A."/>
            <person name="Muench P."/>
            <person name="Garrido Oter R."/>
            <person name="Ver Loren van Themaat E."/>
            <person name="Dallerey J.-F."/>
            <person name="Damm U."/>
            <person name="Henrissat B."/>
            <person name="Lespinet O."/>
            <person name="Thon M."/>
            <person name="Kemen E."/>
            <person name="McHardy A.C."/>
            <person name="Schulze-Lefert P."/>
            <person name="O'Connell R.J."/>
        </authorList>
    </citation>
    <scope>NUCLEOTIDE SEQUENCE [LARGE SCALE GENOMIC DNA]</scope>
    <source>
        <strain evidence="1 2">0861</strain>
    </source>
</reference>
<evidence type="ECO:0000313" key="2">
    <source>
        <dbReference type="Proteomes" id="UP000076552"/>
    </source>
</evidence>
<accession>A0A166TGB9</accession>
<dbReference type="AlphaFoldDB" id="A0A166TGB9"/>
<sequence>MLRQDLRTDFTSYLLNFKGEDLDESLYNEKEAHLGDKEASTFLMFSAFFYCTTGEDIFSAPKTSKASQFVLHDLYSTDLGLANIRFRGSNAITSIETIEIKNPIRQVTYYILDTPTPFLFLLYNADKLGAYFNNVKNVIV</sequence>
<evidence type="ECO:0000313" key="1">
    <source>
        <dbReference type="EMBL" id="KZL72041.1"/>
    </source>
</evidence>
<comment type="caution">
    <text evidence="1">The sequence shown here is derived from an EMBL/GenBank/DDBJ whole genome shotgun (WGS) entry which is preliminary data.</text>
</comment>
<organism evidence="1 2">
    <name type="scientific">Colletotrichum tofieldiae</name>
    <dbReference type="NCBI Taxonomy" id="708197"/>
    <lineage>
        <taxon>Eukaryota</taxon>
        <taxon>Fungi</taxon>
        <taxon>Dikarya</taxon>
        <taxon>Ascomycota</taxon>
        <taxon>Pezizomycotina</taxon>
        <taxon>Sordariomycetes</taxon>
        <taxon>Hypocreomycetidae</taxon>
        <taxon>Glomerellales</taxon>
        <taxon>Glomerellaceae</taxon>
        <taxon>Colletotrichum</taxon>
        <taxon>Colletotrichum spaethianum species complex</taxon>
    </lineage>
</organism>
<name>A0A166TGB9_9PEZI</name>
<dbReference type="STRING" id="708197.A0A166TGB9"/>
<proteinExistence type="predicted"/>
<dbReference type="Proteomes" id="UP000076552">
    <property type="component" value="Unassembled WGS sequence"/>
</dbReference>
<gene>
    <name evidence="1" type="ORF">CT0861_05453</name>
</gene>
<keyword evidence="2" id="KW-1185">Reference proteome</keyword>